<dbReference type="OrthoDB" id="2086278at2"/>
<evidence type="ECO:0000313" key="2">
    <source>
        <dbReference type="Proteomes" id="UP000006868"/>
    </source>
</evidence>
<organism evidence="1 2">
    <name type="scientific">Paenibacillus polymyxa (strain SC2)</name>
    <name type="common">Bacillus polymyxa</name>
    <dbReference type="NCBI Taxonomy" id="886882"/>
    <lineage>
        <taxon>Bacteria</taxon>
        <taxon>Bacillati</taxon>
        <taxon>Bacillota</taxon>
        <taxon>Bacilli</taxon>
        <taxon>Bacillales</taxon>
        <taxon>Paenibacillaceae</taxon>
        <taxon>Paenibacillus</taxon>
    </lineage>
</organism>
<name>A0A0D5ZC86_PAEPS</name>
<proteinExistence type="predicted"/>
<evidence type="ECO:0000313" key="1">
    <source>
        <dbReference type="EMBL" id="AKA44350.1"/>
    </source>
</evidence>
<reference evidence="1 2" key="1">
    <citation type="journal article" date="2011" name="J. Bacteriol.">
        <title>Complete genome sequence of Paenibacillus polymyxa SC2, a strain of plant growth-promoting Rhizobacterium with broad-spectrum antimicrobial activity.</title>
        <authorList>
            <person name="Ma M."/>
            <person name="Wang C."/>
            <person name="Ding Y."/>
            <person name="Li L."/>
            <person name="Shen D."/>
            <person name="Jiang X."/>
            <person name="Guan D."/>
            <person name="Cao F."/>
            <person name="Chen H."/>
            <person name="Feng R."/>
            <person name="Wang X."/>
            <person name="Ge Y."/>
            <person name="Yao L."/>
            <person name="Bing X."/>
            <person name="Yang X."/>
            <person name="Li J."/>
            <person name="Du B."/>
        </authorList>
    </citation>
    <scope>NUCLEOTIDE SEQUENCE [LARGE SCALE GENOMIC DNA]</scope>
    <source>
        <strain evidence="1 2">SC2</strain>
        <plasmid evidence="2">pSC2</plasmid>
    </source>
</reference>
<geneLocation type="plasmid" evidence="1 2">
    <name>pSC2</name>
</geneLocation>
<sequence length="111" mass="13056">MEEELRDFIGEGIRIDGRMIPYRLVTAYQYFQAKKYTEEEISKFYTTGIGETVSQIMALKQACYLLRHTSYSCQSLSDSLYNLKMQLILDLKITKGFEFDDPFVEEYGMMK</sequence>
<dbReference type="AlphaFoldDB" id="A0A0D5ZC86"/>
<protein>
    <submittedName>
        <fullName evidence="1">Uncharacterized protein</fullName>
    </submittedName>
</protein>
<dbReference type="HOGENOM" id="CLU_2193354_0_0_9"/>
<dbReference type="RefSeq" id="WP_048481118.1">
    <property type="nucleotide sequence ID" value="NC_014628.2"/>
</dbReference>
<dbReference type="EMBL" id="CP002214">
    <property type="protein sequence ID" value="AKA44350.1"/>
    <property type="molecule type" value="Genomic_DNA"/>
</dbReference>
<gene>
    <name evidence="1" type="ORF">PPSC2_26380</name>
</gene>
<accession>A0A0D5ZC86</accession>
<keyword evidence="1" id="KW-0614">Plasmid</keyword>
<dbReference type="Proteomes" id="UP000006868">
    <property type="component" value="Plasmid pSC2"/>
</dbReference>
<dbReference type="KEGG" id="ppm:PPSC2_26380"/>
<dbReference type="PATRIC" id="fig|886882.15.peg.5560"/>